<dbReference type="InterPro" id="IPR000594">
    <property type="entry name" value="ThiF_NAD_FAD-bd"/>
</dbReference>
<organism evidence="2 3">
    <name type="scientific">Ditylenchus dipsaci</name>
    <dbReference type="NCBI Taxonomy" id="166011"/>
    <lineage>
        <taxon>Eukaryota</taxon>
        <taxon>Metazoa</taxon>
        <taxon>Ecdysozoa</taxon>
        <taxon>Nematoda</taxon>
        <taxon>Chromadorea</taxon>
        <taxon>Rhabditida</taxon>
        <taxon>Tylenchina</taxon>
        <taxon>Tylenchomorpha</taxon>
        <taxon>Sphaerularioidea</taxon>
        <taxon>Anguinidae</taxon>
        <taxon>Anguininae</taxon>
        <taxon>Ditylenchus</taxon>
    </lineage>
</organism>
<dbReference type="Proteomes" id="UP000887574">
    <property type="component" value="Unplaced"/>
</dbReference>
<protein>
    <submittedName>
        <fullName evidence="3">THIF-type NAD/FAD binding fold domain-containing protein</fullName>
    </submittedName>
</protein>
<dbReference type="GO" id="GO:0000045">
    <property type="term" value="P:autophagosome assembly"/>
    <property type="evidence" value="ECO:0007669"/>
    <property type="project" value="TreeGrafter"/>
</dbReference>
<proteinExistence type="predicted"/>
<dbReference type="GO" id="GO:0019778">
    <property type="term" value="F:Atg12 activating enzyme activity"/>
    <property type="evidence" value="ECO:0007669"/>
    <property type="project" value="TreeGrafter"/>
</dbReference>
<dbReference type="Pfam" id="PF00899">
    <property type="entry name" value="ThiF"/>
    <property type="match status" value="1"/>
</dbReference>
<dbReference type="InterPro" id="IPR045886">
    <property type="entry name" value="ThiF/MoeB/HesA"/>
</dbReference>
<dbReference type="GO" id="GO:0034727">
    <property type="term" value="P:piecemeal microautophagy of the nucleus"/>
    <property type="evidence" value="ECO:0007669"/>
    <property type="project" value="TreeGrafter"/>
</dbReference>
<name>A0A915DZ13_9BILA</name>
<dbReference type="GO" id="GO:0019779">
    <property type="term" value="F:Atg8 activating enzyme activity"/>
    <property type="evidence" value="ECO:0007669"/>
    <property type="project" value="TreeGrafter"/>
</dbReference>
<dbReference type="WBParaSite" id="jg24206">
    <property type="protein sequence ID" value="jg24206"/>
    <property type="gene ID" value="jg24206"/>
</dbReference>
<dbReference type="SUPFAM" id="SSF69572">
    <property type="entry name" value="Activating enzymes of the ubiquitin-like proteins"/>
    <property type="match status" value="1"/>
</dbReference>
<dbReference type="GO" id="GO:0000407">
    <property type="term" value="C:phagophore assembly site"/>
    <property type="evidence" value="ECO:0007669"/>
    <property type="project" value="TreeGrafter"/>
</dbReference>
<dbReference type="PANTHER" id="PTHR10953:SF3">
    <property type="entry name" value="UBIQUITIN-LIKE MODIFIER-ACTIVATING ENZYME ATG7"/>
    <property type="match status" value="1"/>
</dbReference>
<dbReference type="PANTHER" id="PTHR10953">
    <property type="entry name" value="UBIQUITIN-ACTIVATING ENZYME E1"/>
    <property type="match status" value="1"/>
</dbReference>
<dbReference type="GO" id="GO:0006995">
    <property type="term" value="P:cellular response to nitrogen starvation"/>
    <property type="evidence" value="ECO:0007669"/>
    <property type="project" value="TreeGrafter"/>
</dbReference>
<dbReference type="InterPro" id="IPR035985">
    <property type="entry name" value="Ubiquitin-activating_enz"/>
</dbReference>
<dbReference type="GO" id="GO:0000422">
    <property type="term" value="P:autophagy of mitochondrion"/>
    <property type="evidence" value="ECO:0007669"/>
    <property type="project" value="TreeGrafter"/>
</dbReference>
<feature type="domain" description="THIF-type NAD/FAD binding fold" evidence="1">
    <location>
        <begin position="5"/>
        <end position="219"/>
    </location>
</feature>
<dbReference type="Gene3D" id="3.40.50.720">
    <property type="entry name" value="NAD(P)-binding Rossmann-like Domain"/>
    <property type="match status" value="1"/>
</dbReference>
<reference evidence="3" key="1">
    <citation type="submission" date="2022-11" db="UniProtKB">
        <authorList>
            <consortium name="WormBaseParasite"/>
        </authorList>
    </citation>
    <scope>IDENTIFICATION</scope>
</reference>
<accession>A0A915DZ13</accession>
<sequence length="311" mass="34375">MGHTERQSLFTFEDCCHNSGLYSKAEAAANSLKKIYPLVDANGIDMKIPMPGHPYSDKEKSEVEKSCQQLDQLIQANDVIFLVMDSRESRWLPTLMAAVHNKLAITVALGFDSYVVIRHGVQALNTTSSQPPSTTPNANEHTRIDFSSIVPGPELGCYFCSDVTAPGNSMLDRTLDQQCTISRSGISMIASGMAIELLASVLQHELGQAAPARLAEVDENSSLLGATPHQLRGFLSRFHMMTPTVRRFDKCTACGLEVVRLYKEQGFRFLHMVFHDPEALERVTGLLELQQSANELNLDMLELDDDESVGE</sequence>
<dbReference type="AlphaFoldDB" id="A0A915DZ13"/>
<evidence type="ECO:0000259" key="1">
    <source>
        <dbReference type="Pfam" id="PF00899"/>
    </source>
</evidence>
<dbReference type="GO" id="GO:0032446">
    <property type="term" value="P:protein modification by small protein conjugation"/>
    <property type="evidence" value="ECO:0007669"/>
    <property type="project" value="TreeGrafter"/>
</dbReference>
<evidence type="ECO:0000313" key="3">
    <source>
        <dbReference type="WBParaSite" id="jg24206"/>
    </source>
</evidence>
<keyword evidence="2" id="KW-1185">Reference proteome</keyword>
<evidence type="ECO:0000313" key="2">
    <source>
        <dbReference type="Proteomes" id="UP000887574"/>
    </source>
</evidence>